<name>A0ABR6HMR9_9RHOB</name>
<dbReference type="RefSeq" id="WP_221188743.1">
    <property type="nucleotide sequence ID" value="NZ_JACIBX010000003.1"/>
</dbReference>
<evidence type="ECO:0000313" key="2">
    <source>
        <dbReference type="EMBL" id="MBB3711733.1"/>
    </source>
</evidence>
<proteinExistence type="predicted"/>
<dbReference type="CDD" id="cd01184">
    <property type="entry name" value="INT_C_like_1"/>
    <property type="match status" value="1"/>
</dbReference>
<comment type="caution">
    <text evidence="2">The sequence shown here is derived from an EMBL/GenBank/DDBJ whole genome shotgun (WGS) entry which is preliminary data.</text>
</comment>
<dbReference type="Gene3D" id="1.10.443.10">
    <property type="entry name" value="Intergrase catalytic core"/>
    <property type="match status" value="1"/>
</dbReference>
<dbReference type="Proteomes" id="UP000576152">
    <property type="component" value="Unassembled WGS sequence"/>
</dbReference>
<evidence type="ECO:0000313" key="3">
    <source>
        <dbReference type="Proteomes" id="UP000576152"/>
    </source>
</evidence>
<reference evidence="2 3" key="1">
    <citation type="submission" date="2020-08" db="EMBL/GenBank/DDBJ databases">
        <title>Genomic Encyclopedia of Type Strains, Phase III (KMG-III): the genomes of soil and plant-associated and newly described type strains.</title>
        <authorList>
            <person name="Whitman W."/>
        </authorList>
    </citation>
    <scope>NUCLEOTIDE SEQUENCE [LARGE SCALE GENOMIC DNA]</scope>
    <source>
        <strain evidence="2 3">CECT 8572</strain>
    </source>
</reference>
<protein>
    <submittedName>
        <fullName evidence="2">Integrase</fullName>
    </submittedName>
</protein>
<keyword evidence="3" id="KW-1185">Reference proteome</keyword>
<evidence type="ECO:0000256" key="1">
    <source>
        <dbReference type="ARBA" id="ARBA00023172"/>
    </source>
</evidence>
<accession>A0ABR6HMR9</accession>
<dbReference type="InterPro" id="IPR011010">
    <property type="entry name" value="DNA_brk_join_enz"/>
</dbReference>
<dbReference type="InterPro" id="IPR013762">
    <property type="entry name" value="Integrase-like_cat_sf"/>
</dbReference>
<keyword evidence="1" id="KW-0233">DNA recombination</keyword>
<dbReference type="EMBL" id="JACIBX010000003">
    <property type="protein sequence ID" value="MBB3711733.1"/>
    <property type="molecule type" value="Genomic_DNA"/>
</dbReference>
<organism evidence="2 3">
    <name type="scientific">Limimaricola variabilis</name>
    <dbReference type="NCBI Taxonomy" id="1492771"/>
    <lineage>
        <taxon>Bacteria</taxon>
        <taxon>Pseudomonadati</taxon>
        <taxon>Pseudomonadota</taxon>
        <taxon>Alphaproteobacteria</taxon>
        <taxon>Rhodobacterales</taxon>
        <taxon>Paracoccaceae</taxon>
        <taxon>Limimaricola</taxon>
    </lineage>
</organism>
<sequence length="640" mass="71272">MTETTLDSIPEGKIHTILTELLRRTLARIISEQDAASELSDADIDARIHRLETESVTLKRKARRNDFALVEPMVADAAGACNIALGDSIPHDLGRRAVDLIRQLMDLEGRAADGEDARTIAEPLVGHHSTVSVDTFVTSPQVSLSECWSQALKLYPSKSMKGNIDAIAKLALTYFGDVPAPTIRDEDQENFFAWMARLPKDHGKKHGKNRFCRLTPKHPEKYQRTKDDEIAIADLADEEIMRTIRGHNHLSNVEKRALLAEQLTPRLTMQTLKRNRDGLSRMFRAAKDLGCKNAPDAISYKAVGRAVATAAPDDPLYVRVTRPKLRMPWTEERLRRFLTSPIYTGCFSEHRRWRPGTTIIRDSLYWVPLIVLTIGSRIEEILLLKRSNFVRRNGVDCLAIGLDCDQHGKTEDASRVIPIPQSLLDLGFADWIRGLGDEHGPLLFPEAARRSEIDDLTGPFSKALNRILDALGLGDFDEDFYALRKTLSSMLSAEDVAEGQRQAIAGHKAGTILNRHYTAHRTKELKAAVDRADFQLRIEESGQHGFPVITGCSLSGQDALAVDVTLDDAGEADEIRVINCATKDCIFAFERRDAATGKALSRADLRKAATCFNDIVGKTSLVLPKHHLKRLAVEHFHALG</sequence>
<gene>
    <name evidence="2" type="ORF">FHS00_001304</name>
</gene>
<dbReference type="SUPFAM" id="SSF56349">
    <property type="entry name" value="DNA breaking-rejoining enzymes"/>
    <property type="match status" value="1"/>
</dbReference>